<reference evidence="3 4" key="1">
    <citation type="submission" date="2019-12" db="EMBL/GenBank/DDBJ databases">
        <authorList>
            <person name="Li J."/>
            <person name="Shi Y."/>
            <person name="Xu G."/>
            <person name="Xiao D."/>
            <person name="Ran X."/>
        </authorList>
    </citation>
    <scope>NUCLEOTIDE SEQUENCE [LARGE SCALE GENOMIC DNA]</scope>
    <source>
        <strain evidence="3 4">JCM 15915</strain>
    </source>
</reference>
<dbReference type="SUPFAM" id="SSF89550">
    <property type="entry name" value="PHP domain-like"/>
    <property type="match status" value="1"/>
</dbReference>
<comment type="caution">
    <text evidence="3">The sequence shown here is derived from an EMBL/GenBank/DDBJ whole genome shotgun (WGS) entry which is preliminary data.</text>
</comment>
<dbReference type="InterPro" id="IPR016195">
    <property type="entry name" value="Pol/histidinol_Pase-like"/>
</dbReference>
<dbReference type="SMART" id="SM00481">
    <property type="entry name" value="POLIIIAc"/>
    <property type="match status" value="1"/>
</dbReference>
<dbReference type="GO" id="GO:0004534">
    <property type="term" value="F:5'-3' RNA exonuclease activity"/>
    <property type="evidence" value="ECO:0007669"/>
    <property type="project" value="TreeGrafter"/>
</dbReference>
<dbReference type="CDD" id="cd07438">
    <property type="entry name" value="PHP_HisPPase_AMP"/>
    <property type="match status" value="1"/>
</dbReference>
<keyword evidence="4" id="KW-1185">Reference proteome</keyword>
<dbReference type="Gene3D" id="3.20.20.140">
    <property type="entry name" value="Metal-dependent hydrolases"/>
    <property type="match status" value="1"/>
</dbReference>
<name>A0A7K1LGD1_9MICC</name>
<dbReference type="Gene3D" id="1.10.150.650">
    <property type="match status" value="1"/>
</dbReference>
<dbReference type="InterPro" id="IPR052018">
    <property type="entry name" value="PHP_domain"/>
</dbReference>
<dbReference type="Proteomes" id="UP000462152">
    <property type="component" value="Unassembled WGS sequence"/>
</dbReference>
<gene>
    <name evidence="3" type="ORF">GMA10_01900</name>
</gene>
<dbReference type="GO" id="GO:0035312">
    <property type="term" value="F:5'-3' DNA exonuclease activity"/>
    <property type="evidence" value="ECO:0007669"/>
    <property type="project" value="TreeGrafter"/>
</dbReference>
<sequence length="278" mass="29942">MCIDLHTHSNVSDGTEPPAVVVRRAAEAGLTSVALTDHDSTAGWEEAAREASSLGIDFVPGTEVTCASEDGISVHLLSYLHDPEAPELRAEIDRSRAARLTRARRMVDRLGEDFPITWPDVEAQVNADATVGRPHIADALVAAGVCRDRTEAFATILTTGSKYYVPHYAPNPALAVSLVRRAGGVPVFAHPLASKRGRTVGLEVFEDMVDAGLAGVEVYHRDNGPEDRQWLLEFARTHGLIVTGSSDYHGAGKPNRLGENTTEPQALEAIRAQARSPR</sequence>
<dbReference type="InterPro" id="IPR004013">
    <property type="entry name" value="PHP_dom"/>
</dbReference>
<dbReference type="RefSeq" id="WP_129314088.1">
    <property type="nucleotide sequence ID" value="NZ_NOIQ01000001.1"/>
</dbReference>
<organism evidence="3 4">
    <name type="scientific">Rothia koreensis</name>
    <dbReference type="NCBI Taxonomy" id="592378"/>
    <lineage>
        <taxon>Bacteria</taxon>
        <taxon>Bacillati</taxon>
        <taxon>Actinomycetota</taxon>
        <taxon>Actinomycetes</taxon>
        <taxon>Micrococcales</taxon>
        <taxon>Micrococcaceae</taxon>
        <taxon>Rothia</taxon>
    </lineage>
</organism>
<dbReference type="Pfam" id="PF02811">
    <property type="entry name" value="PHP"/>
    <property type="match status" value="1"/>
</dbReference>
<dbReference type="PANTHER" id="PTHR42924:SF3">
    <property type="entry name" value="POLYMERASE_HISTIDINOL PHOSPHATASE N-TERMINAL DOMAIN-CONTAINING PROTEIN"/>
    <property type="match status" value="1"/>
</dbReference>
<dbReference type="EMBL" id="WOGT01000001">
    <property type="protein sequence ID" value="MUN53992.1"/>
    <property type="molecule type" value="Genomic_DNA"/>
</dbReference>
<protein>
    <submittedName>
        <fullName evidence="3">PHP domain-containing protein</fullName>
    </submittedName>
</protein>
<evidence type="ECO:0000259" key="2">
    <source>
        <dbReference type="SMART" id="SM00481"/>
    </source>
</evidence>
<feature type="region of interest" description="Disordered" evidence="1">
    <location>
        <begin position="245"/>
        <end position="265"/>
    </location>
</feature>
<evidence type="ECO:0000313" key="4">
    <source>
        <dbReference type="Proteomes" id="UP000462152"/>
    </source>
</evidence>
<feature type="domain" description="Polymerase/histidinol phosphatase N-terminal" evidence="2">
    <location>
        <begin position="3"/>
        <end position="68"/>
    </location>
</feature>
<dbReference type="InterPro" id="IPR003141">
    <property type="entry name" value="Pol/His_phosphatase_N"/>
</dbReference>
<dbReference type="AlphaFoldDB" id="A0A7K1LGD1"/>
<evidence type="ECO:0000256" key="1">
    <source>
        <dbReference type="SAM" id="MobiDB-lite"/>
    </source>
</evidence>
<accession>A0A7K1LGD1</accession>
<evidence type="ECO:0000313" key="3">
    <source>
        <dbReference type="EMBL" id="MUN53992.1"/>
    </source>
</evidence>
<proteinExistence type="predicted"/>
<dbReference type="OrthoDB" id="9804333at2"/>
<dbReference type="PANTHER" id="PTHR42924">
    <property type="entry name" value="EXONUCLEASE"/>
    <property type="match status" value="1"/>
</dbReference>